<gene>
    <name evidence="2" type="ORF">SARC_14982</name>
</gene>
<feature type="compositionally biased region" description="Polar residues" evidence="1">
    <location>
        <begin position="1"/>
        <end position="25"/>
    </location>
</feature>
<dbReference type="AlphaFoldDB" id="A0A0L0F6W4"/>
<accession>A0A0L0F6W4</accession>
<proteinExistence type="predicted"/>
<reference evidence="2 3" key="1">
    <citation type="submission" date="2011-02" db="EMBL/GenBank/DDBJ databases">
        <title>The Genome Sequence of Sphaeroforma arctica JP610.</title>
        <authorList>
            <consortium name="The Broad Institute Genome Sequencing Platform"/>
            <person name="Russ C."/>
            <person name="Cuomo C."/>
            <person name="Young S.K."/>
            <person name="Zeng Q."/>
            <person name="Gargeya S."/>
            <person name="Alvarado L."/>
            <person name="Berlin A."/>
            <person name="Chapman S.B."/>
            <person name="Chen Z."/>
            <person name="Freedman E."/>
            <person name="Gellesch M."/>
            <person name="Goldberg J."/>
            <person name="Griggs A."/>
            <person name="Gujja S."/>
            <person name="Heilman E."/>
            <person name="Heiman D."/>
            <person name="Howarth C."/>
            <person name="Mehta T."/>
            <person name="Neiman D."/>
            <person name="Pearson M."/>
            <person name="Roberts A."/>
            <person name="Saif S."/>
            <person name="Shea T."/>
            <person name="Shenoy N."/>
            <person name="Sisk P."/>
            <person name="Stolte C."/>
            <person name="Sykes S."/>
            <person name="White J."/>
            <person name="Yandava C."/>
            <person name="Burger G."/>
            <person name="Gray M.W."/>
            <person name="Holland P.W.H."/>
            <person name="King N."/>
            <person name="Lang F.B.F."/>
            <person name="Roger A.J."/>
            <person name="Ruiz-Trillo I."/>
            <person name="Haas B."/>
            <person name="Nusbaum C."/>
            <person name="Birren B."/>
        </authorList>
    </citation>
    <scope>NUCLEOTIDE SEQUENCE [LARGE SCALE GENOMIC DNA]</scope>
    <source>
        <strain evidence="2 3">JP610</strain>
    </source>
</reference>
<dbReference type="GeneID" id="25915486"/>
<evidence type="ECO:0000313" key="3">
    <source>
        <dbReference type="Proteomes" id="UP000054560"/>
    </source>
</evidence>
<evidence type="ECO:0000313" key="2">
    <source>
        <dbReference type="EMBL" id="KNC72460.1"/>
    </source>
</evidence>
<organism evidence="2 3">
    <name type="scientific">Sphaeroforma arctica JP610</name>
    <dbReference type="NCBI Taxonomy" id="667725"/>
    <lineage>
        <taxon>Eukaryota</taxon>
        <taxon>Ichthyosporea</taxon>
        <taxon>Ichthyophonida</taxon>
        <taxon>Sphaeroforma</taxon>
    </lineage>
</organism>
<dbReference type="Proteomes" id="UP000054560">
    <property type="component" value="Unassembled WGS sequence"/>
</dbReference>
<feature type="non-terminal residue" evidence="2">
    <location>
        <position position="1"/>
    </location>
</feature>
<protein>
    <submittedName>
        <fullName evidence="2">Uncharacterized protein</fullName>
    </submittedName>
</protein>
<evidence type="ECO:0000256" key="1">
    <source>
        <dbReference type="SAM" id="MobiDB-lite"/>
    </source>
</evidence>
<dbReference type="EMBL" id="KQ247012">
    <property type="protein sequence ID" value="KNC72460.1"/>
    <property type="molecule type" value="Genomic_DNA"/>
</dbReference>
<feature type="region of interest" description="Disordered" evidence="1">
    <location>
        <begin position="1"/>
        <end position="56"/>
    </location>
</feature>
<dbReference type="RefSeq" id="XP_014146362.1">
    <property type="nucleotide sequence ID" value="XM_014290887.1"/>
</dbReference>
<keyword evidence="3" id="KW-1185">Reference proteome</keyword>
<name>A0A0L0F6W4_9EUKA</name>
<feature type="non-terminal residue" evidence="2">
    <location>
        <position position="56"/>
    </location>
</feature>
<sequence length="56" mass="5890">DKASTGTGTLERTHSAVSLDSVSGDKTTRKGSSGVFLRSTKMFVPHPASASMKKLH</sequence>